<proteinExistence type="predicted"/>
<evidence type="ECO:0000256" key="3">
    <source>
        <dbReference type="ARBA" id="ARBA00023125"/>
    </source>
</evidence>
<gene>
    <name evidence="4" type="ORF">MNBD_GAMMA20-598</name>
</gene>
<dbReference type="InterPro" id="IPR013321">
    <property type="entry name" value="Arc_rbn_hlx_hlx"/>
</dbReference>
<dbReference type="Gene3D" id="1.10.1220.10">
    <property type="entry name" value="Met repressor-like"/>
    <property type="match status" value="1"/>
</dbReference>
<protein>
    <submittedName>
        <fullName evidence="4">Uncharacterized protein</fullName>
    </submittedName>
</protein>
<keyword evidence="3" id="KW-0238">DNA-binding</keyword>
<evidence type="ECO:0000313" key="4">
    <source>
        <dbReference type="EMBL" id="VAW93184.1"/>
    </source>
</evidence>
<dbReference type="SUPFAM" id="SSF47598">
    <property type="entry name" value="Ribbon-helix-helix"/>
    <property type="match status" value="1"/>
</dbReference>
<dbReference type="InterPro" id="IPR008876">
    <property type="entry name" value="TraY"/>
</dbReference>
<comment type="subcellular location">
    <subcellularLocation>
        <location evidence="1">Cytoplasm</location>
    </subcellularLocation>
</comment>
<evidence type="ECO:0000256" key="2">
    <source>
        <dbReference type="ARBA" id="ARBA00022490"/>
    </source>
</evidence>
<dbReference type="PANTHER" id="PTHR40688">
    <property type="match status" value="1"/>
</dbReference>
<dbReference type="EMBL" id="UOFU01000018">
    <property type="protein sequence ID" value="VAW93184.1"/>
    <property type="molecule type" value="Genomic_DNA"/>
</dbReference>
<dbReference type="PANTHER" id="PTHR40688:SF2">
    <property type="entry name" value="RIBBON-HELIX-HELIX PROTEIN COPG DOMAIN-CONTAINING PROTEIN"/>
    <property type="match status" value="1"/>
</dbReference>
<dbReference type="InterPro" id="IPR010985">
    <property type="entry name" value="Ribbon_hlx_hlx"/>
</dbReference>
<evidence type="ECO:0000256" key="1">
    <source>
        <dbReference type="ARBA" id="ARBA00004496"/>
    </source>
</evidence>
<accession>A0A3B1AH28</accession>
<dbReference type="GO" id="GO:0003677">
    <property type="term" value="F:DNA binding"/>
    <property type="evidence" value="ECO:0007669"/>
    <property type="project" value="UniProtKB-KW"/>
</dbReference>
<organism evidence="4">
    <name type="scientific">hydrothermal vent metagenome</name>
    <dbReference type="NCBI Taxonomy" id="652676"/>
    <lineage>
        <taxon>unclassified sequences</taxon>
        <taxon>metagenomes</taxon>
        <taxon>ecological metagenomes</taxon>
    </lineage>
</organism>
<dbReference type="AlphaFoldDB" id="A0A3B1AH28"/>
<dbReference type="GO" id="GO:0005737">
    <property type="term" value="C:cytoplasm"/>
    <property type="evidence" value="ECO:0007669"/>
    <property type="project" value="UniProtKB-SubCell"/>
</dbReference>
<sequence length="88" mass="9975">MTTTMTLRLDDETNERLSNLAGATDRTKSYLAMQALKLFLENNEWQVQEIRQAVAEADSAGPDQFVDNDTVMAWMETWGTDHESQPPP</sequence>
<name>A0A3B1AH28_9ZZZZ</name>
<keyword evidence="2" id="KW-0963">Cytoplasm</keyword>
<dbReference type="Pfam" id="PF05509">
    <property type="entry name" value="TraY"/>
    <property type="match status" value="1"/>
</dbReference>
<dbReference type="InterPro" id="IPR052991">
    <property type="entry name" value="Non-func_TypeII_TA_Antitoxin"/>
</dbReference>
<reference evidence="4" key="1">
    <citation type="submission" date="2018-06" db="EMBL/GenBank/DDBJ databases">
        <authorList>
            <person name="Zhirakovskaya E."/>
        </authorList>
    </citation>
    <scope>NUCLEOTIDE SEQUENCE</scope>
</reference>
<dbReference type="CDD" id="cd22233">
    <property type="entry name" value="RHH_CopAso-like"/>
    <property type="match status" value="1"/>
</dbReference>
<dbReference type="GO" id="GO:0006355">
    <property type="term" value="P:regulation of DNA-templated transcription"/>
    <property type="evidence" value="ECO:0007669"/>
    <property type="project" value="InterPro"/>
</dbReference>